<sequence length="319" mass="35296">MIFRGHNDAESKTGQDKVVAMDRFRSRSNMSPLRQAEAYWSALRRGDEIPSRSQVDPRGLENILSQTFILERVAPGIARFRLAGQKVNELAGMEVRGMPLTAFFTADSRKEVSAALEHMFTDPSIIELELKTEATRLRGSRSARIILLPLRSDLGDVSRALGVMVYEGGASRVSQRFNVETCTIRQVGKAPADQGRFSEVKAPPRIADPSLRDLPRRDLSAKSPRPTEGFAESRPAFERKSTSLMEEARSLLERARRENDAALKSARTPASHRAEADRKAPVTLETVSTTDAAKLVSRPPRGGKLKPAASHLRLVVSRD</sequence>
<proteinExistence type="predicted"/>
<dbReference type="AlphaFoldDB" id="A0A132BW64"/>
<dbReference type="EMBL" id="LPUY01000074">
    <property type="protein sequence ID" value="KUP92621.1"/>
    <property type="molecule type" value="Genomic_DNA"/>
</dbReference>
<dbReference type="Pfam" id="PF07310">
    <property type="entry name" value="PAS_5"/>
    <property type="match status" value="1"/>
</dbReference>
<feature type="region of interest" description="Disordered" evidence="1">
    <location>
        <begin position="259"/>
        <end position="281"/>
    </location>
</feature>
<feature type="compositionally biased region" description="Basic and acidic residues" evidence="1">
    <location>
        <begin position="210"/>
        <end position="220"/>
    </location>
</feature>
<dbReference type="PATRIC" id="fig|1768241.3.peg.2715"/>
<reference evidence="2 3" key="1">
    <citation type="submission" date="2015-12" db="EMBL/GenBank/DDBJ databases">
        <title>Genome sequence of the marine Rhodobacteraceae strain O3.65, Candidatus Tritonibacter horizontis.</title>
        <authorList>
            <person name="Poehlein A."/>
            <person name="Giebel H.A."/>
            <person name="Voget S."/>
            <person name="Brinkhoff T."/>
        </authorList>
    </citation>
    <scope>NUCLEOTIDE SEQUENCE [LARGE SCALE GENOMIC DNA]</scope>
    <source>
        <strain evidence="2 3">O3.65</strain>
    </source>
</reference>
<dbReference type="InterPro" id="IPR009922">
    <property type="entry name" value="DUF1457"/>
</dbReference>
<protein>
    <submittedName>
        <fullName evidence="2">PAS domain protein</fullName>
    </submittedName>
</protein>
<evidence type="ECO:0000256" key="1">
    <source>
        <dbReference type="SAM" id="MobiDB-lite"/>
    </source>
</evidence>
<name>A0A132BW64_9RHOB</name>
<dbReference type="Proteomes" id="UP000068382">
    <property type="component" value="Unassembled WGS sequence"/>
</dbReference>
<evidence type="ECO:0000313" key="2">
    <source>
        <dbReference type="EMBL" id="KUP92621.1"/>
    </source>
</evidence>
<comment type="caution">
    <text evidence="2">The sequence shown here is derived from an EMBL/GenBank/DDBJ whole genome shotgun (WGS) entry which is preliminary data.</text>
</comment>
<feature type="region of interest" description="Disordered" evidence="1">
    <location>
        <begin position="188"/>
        <end position="243"/>
    </location>
</feature>
<organism evidence="2 3">
    <name type="scientific">Tritonibacter horizontis</name>
    <dbReference type="NCBI Taxonomy" id="1768241"/>
    <lineage>
        <taxon>Bacteria</taxon>
        <taxon>Pseudomonadati</taxon>
        <taxon>Pseudomonadota</taxon>
        <taxon>Alphaproteobacteria</taxon>
        <taxon>Rhodobacterales</taxon>
        <taxon>Paracoccaceae</taxon>
        <taxon>Tritonibacter</taxon>
    </lineage>
</organism>
<dbReference type="OrthoDB" id="8478628at2"/>
<evidence type="ECO:0000313" key="3">
    <source>
        <dbReference type="Proteomes" id="UP000068382"/>
    </source>
</evidence>
<gene>
    <name evidence="2" type="ORF">TRIHO_25920</name>
</gene>
<dbReference type="RefSeq" id="WP_068244253.1">
    <property type="nucleotide sequence ID" value="NZ_LPUY01000074.1"/>
</dbReference>
<keyword evidence="3" id="KW-1185">Reference proteome</keyword>
<accession>A0A132BW64</accession>